<dbReference type="AlphaFoldDB" id="A0A7V4U0Z2"/>
<organism evidence="2">
    <name type="scientific">Caldithrix abyssi</name>
    <dbReference type="NCBI Taxonomy" id="187145"/>
    <lineage>
        <taxon>Bacteria</taxon>
        <taxon>Pseudomonadati</taxon>
        <taxon>Calditrichota</taxon>
        <taxon>Calditrichia</taxon>
        <taxon>Calditrichales</taxon>
        <taxon>Calditrichaceae</taxon>
        <taxon>Caldithrix</taxon>
    </lineage>
</organism>
<feature type="transmembrane region" description="Helical" evidence="1">
    <location>
        <begin position="356"/>
        <end position="375"/>
    </location>
</feature>
<keyword evidence="1" id="KW-0472">Membrane</keyword>
<reference evidence="2" key="1">
    <citation type="journal article" date="2020" name="mSystems">
        <title>Genome- and Community-Level Interaction Insights into Carbon Utilization and Element Cycling Functions of Hydrothermarchaeota in Hydrothermal Sediment.</title>
        <authorList>
            <person name="Zhou Z."/>
            <person name="Liu Y."/>
            <person name="Xu W."/>
            <person name="Pan J."/>
            <person name="Luo Z.H."/>
            <person name="Li M."/>
        </authorList>
    </citation>
    <scope>NUCLEOTIDE SEQUENCE [LARGE SCALE GENOMIC DNA]</scope>
    <source>
        <strain evidence="2">HyVt-577</strain>
    </source>
</reference>
<dbReference type="Pfam" id="PF16149">
    <property type="entry name" value="DUF4857"/>
    <property type="match status" value="1"/>
</dbReference>
<accession>A0A7V4U0Z2</accession>
<feature type="transmembrane region" description="Helical" evidence="1">
    <location>
        <begin position="387"/>
        <end position="406"/>
    </location>
</feature>
<name>A0A7V4U0Z2_CALAY</name>
<keyword evidence="1" id="KW-1133">Transmembrane helix</keyword>
<gene>
    <name evidence="2" type="ORF">ENK44_04350</name>
</gene>
<protein>
    <submittedName>
        <fullName evidence="2">DUF4857 domain-containing protein</fullName>
    </submittedName>
</protein>
<feature type="transmembrane region" description="Helical" evidence="1">
    <location>
        <begin position="7"/>
        <end position="29"/>
    </location>
</feature>
<evidence type="ECO:0000313" key="2">
    <source>
        <dbReference type="EMBL" id="HGY54909.1"/>
    </source>
</evidence>
<sequence length="409" mass="47820">MLQRISRLGMILLVIFLSSVFLPKIYWLIFGTRIIPSRVYYSPVTNDFMIGKMGNKKFYWEDQYGKRYTRQEGDSLLPLQNYRVLAAKGKLPDSLRGIKLDIEEIRRNNINLRVKPYYLDSPSIPLYPLFESKPPRFKLEIPEYYFRIKEGIEFISATTNQVNDSLSAIYNMALKEAGFRFPARKVFGNPTTRKPFDEGYFIIDNANQIFHLKRIHDRPFCANLHLPASVIPEWIIVKEMSLKEFYGLLITRDNRLYFILYDHYKLQPLPVPNFDPLNDVLEFNGNLFFRTFNVISGTENHSFVTNRAYALIDTLRISWTGQADTPAGKAAAYIFPFSLRFADSSSMYMDFYFTEYNVKSLIACLFFFILTLTMMRRKFNRVKPISVLALVFGMYGFIALTMFNLGQDE</sequence>
<dbReference type="Proteomes" id="UP000885779">
    <property type="component" value="Unassembled WGS sequence"/>
</dbReference>
<evidence type="ECO:0000256" key="1">
    <source>
        <dbReference type="SAM" id="Phobius"/>
    </source>
</evidence>
<proteinExistence type="predicted"/>
<dbReference type="EMBL" id="DRQG01000034">
    <property type="protein sequence ID" value="HGY54909.1"/>
    <property type="molecule type" value="Genomic_DNA"/>
</dbReference>
<dbReference type="InterPro" id="IPR032333">
    <property type="entry name" value="DUF4857"/>
</dbReference>
<keyword evidence="1" id="KW-0812">Transmembrane</keyword>
<comment type="caution">
    <text evidence="2">The sequence shown here is derived from an EMBL/GenBank/DDBJ whole genome shotgun (WGS) entry which is preliminary data.</text>
</comment>